<evidence type="ECO:0000313" key="4">
    <source>
        <dbReference type="Proteomes" id="UP000293550"/>
    </source>
</evidence>
<feature type="domain" description="Peptidase C1A papain C-terminal" evidence="2">
    <location>
        <begin position="107"/>
        <end position="337"/>
    </location>
</feature>
<dbReference type="InterPro" id="IPR038765">
    <property type="entry name" value="Papain-like_cys_pep_sf"/>
</dbReference>
<dbReference type="CDD" id="cd02619">
    <property type="entry name" value="Peptidase_C1"/>
    <property type="match status" value="1"/>
</dbReference>
<comment type="caution">
    <text evidence="3">The sequence shown here is derived from an EMBL/GenBank/DDBJ whole genome shotgun (WGS) entry which is preliminary data.</text>
</comment>
<name>A0A4Q7DNR5_9PROT</name>
<evidence type="ECO:0000313" key="3">
    <source>
        <dbReference type="EMBL" id="RZI46556.1"/>
    </source>
</evidence>
<feature type="signal peptide" evidence="1">
    <location>
        <begin position="1"/>
        <end position="34"/>
    </location>
</feature>
<dbReference type="GO" id="GO:0008234">
    <property type="term" value="F:cysteine-type peptidase activity"/>
    <property type="evidence" value="ECO:0007669"/>
    <property type="project" value="InterPro"/>
</dbReference>
<sequence length="356" mass="38456">MGLNKMVQILNFNSKLKALAVLILLTIYSQSSFASSAADVSSDLDQSKSAHPSQRKYKLIRDSETHHASRDFMRGHPVAAHGHALLAKFGKTHPAALPKAHDIRLSLAKTIDAANALFPVYDQGNLGSGAANASAAALQFKGLQEKFDKATPSRLFIYYNERANDSTLDVTQDSGASIADSLAAITRFGACPESEWKYSDDTTSSNPLFTQKPSAKCYADALKDADTDSTATAGIPQNSNTLHLFKTILNHNNPILLGLNLYESFKSDDVAQSGMVPMPNTTSEQLKGGHALMVTGYNDATQRITIRNSWGSSWGDKGYCYVPYDYITNADLASDFWFVSKVGAKKAASASSSSHQ</sequence>
<feature type="chain" id="PRO_5020571218" description="Peptidase C1A papain C-terminal domain-containing protein" evidence="1">
    <location>
        <begin position="35"/>
        <end position="356"/>
    </location>
</feature>
<evidence type="ECO:0000256" key="1">
    <source>
        <dbReference type="SAM" id="SignalP"/>
    </source>
</evidence>
<dbReference type="InterPro" id="IPR000668">
    <property type="entry name" value="Peptidase_C1A_C"/>
</dbReference>
<keyword evidence="4" id="KW-1185">Reference proteome</keyword>
<reference evidence="3 4" key="1">
    <citation type="submission" date="2018-10" db="EMBL/GenBank/DDBJ databases">
        <title>An updated phylogeny of the Alphaproteobacteria reveals that the parasitic Rickettsiales and Holosporales have independent origins.</title>
        <authorList>
            <person name="Munoz-Gomez S.A."/>
            <person name="Hess S."/>
            <person name="Burger G."/>
            <person name="Lang B.F."/>
            <person name="Susko E."/>
            <person name="Slamovits C.H."/>
            <person name="Roger A.J."/>
        </authorList>
    </citation>
    <scope>NUCLEOTIDE SEQUENCE [LARGE SCALE GENOMIC DNA]</scope>
    <source>
        <strain evidence="3">HOLO01</strain>
    </source>
</reference>
<dbReference type="Gene3D" id="3.90.70.10">
    <property type="entry name" value="Cysteine proteinases"/>
    <property type="match status" value="1"/>
</dbReference>
<proteinExistence type="predicted"/>
<dbReference type="EMBL" id="SCFB01000004">
    <property type="protein sequence ID" value="RZI46556.1"/>
    <property type="molecule type" value="Genomic_DNA"/>
</dbReference>
<keyword evidence="1" id="KW-0732">Signal</keyword>
<dbReference type="GO" id="GO:0006508">
    <property type="term" value="P:proteolysis"/>
    <property type="evidence" value="ECO:0007669"/>
    <property type="project" value="InterPro"/>
</dbReference>
<protein>
    <recommendedName>
        <fullName evidence="2">Peptidase C1A papain C-terminal domain-containing protein</fullName>
    </recommendedName>
</protein>
<dbReference type="Proteomes" id="UP000293550">
    <property type="component" value="Unassembled WGS sequence"/>
</dbReference>
<accession>A0A4Q7DNR5</accession>
<gene>
    <name evidence="3" type="ORF">EQU50_02920</name>
</gene>
<dbReference type="OrthoDB" id="1491023at2"/>
<organism evidence="3 4">
    <name type="scientific">Candidatus Finniella inopinata</name>
    <dbReference type="NCBI Taxonomy" id="1696036"/>
    <lineage>
        <taxon>Bacteria</taxon>
        <taxon>Pseudomonadati</taxon>
        <taxon>Pseudomonadota</taxon>
        <taxon>Alphaproteobacteria</taxon>
        <taxon>Holosporales</taxon>
        <taxon>Candidatus Paracaedibacteraceae</taxon>
        <taxon>Candidatus Finniella</taxon>
    </lineage>
</organism>
<dbReference type="Pfam" id="PF00112">
    <property type="entry name" value="Peptidase_C1"/>
    <property type="match status" value="1"/>
</dbReference>
<evidence type="ECO:0000259" key="2">
    <source>
        <dbReference type="SMART" id="SM00645"/>
    </source>
</evidence>
<dbReference type="SMART" id="SM00645">
    <property type="entry name" value="Pept_C1"/>
    <property type="match status" value="1"/>
</dbReference>
<dbReference type="AlphaFoldDB" id="A0A4Q7DNR5"/>
<dbReference type="RefSeq" id="WP_130153656.1">
    <property type="nucleotide sequence ID" value="NZ_SCFB01000004.1"/>
</dbReference>
<dbReference type="SUPFAM" id="SSF54001">
    <property type="entry name" value="Cysteine proteinases"/>
    <property type="match status" value="1"/>
</dbReference>